<keyword evidence="1" id="KW-0238">DNA-binding</keyword>
<gene>
    <name evidence="3" type="ORF">SAMN05216213_11086</name>
</gene>
<dbReference type="SMART" id="SM00422">
    <property type="entry name" value="HTH_MERR"/>
    <property type="match status" value="1"/>
</dbReference>
<keyword evidence="4" id="KW-1185">Reference proteome</keyword>
<dbReference type="AlphaFoldDB" id="A0A1H0X7B1"/>
<dbReference type="GO" id="GO:0046872">
    <property type="term" value="F:metal ion binding"/>
    <property type="evidence" value="ECO:0007669"/>
    <property type="project" value="InterPro"/>
</dbReference>
<dbReference type="PANTHER" id="PTHR30204:SF92">
    <property type="entry name" value="HTH-TYPE TRANSCRIPTIONAL REGULATOR ZNTR"/>
    <property type="match status" value="1"/>
</dbReference>
<evidence type="ECO:0000259" key="2">
    <source>
        <dbReference type="PROSITE" id="PS50937"/>
    </source>
</evidence>
<evidence type="ECO:0000313" key="4">
    <source>
        <dbReference type="Proteomes" id="UP000199460"/>
    </source>
</evidence>
<dbReference type="PANTHER" id="PTHR30204">
    <property type="entry name" value="REDOX-CYCLING DRUG-SENSING TRANSCRIPTIONAL ACTIVATOR SOXR"/>
    <property type="match status" value="1"/>
</dbReference>
<dbReference type="PROSITE" id="PS50937">
    <property type="entry name" value="HTH_MERR_2"/>
    <property type="match status" value="1"/>
</dbReference>
<dbReference type="RefSeq" id="WP_074918645.1">
    <property type="nucleotide sequence ID" value="NZ_FNJJ01000010.1"/>
</dbReference>
<reference evidence="4" key="1">
    <citation type="submission" date="2016-10" db="EMBL/GenBank/DDBJ databases">
        <authorList>
            <person name="Varghese N."/>
            <person name="Submissions S."/>
        </authorList>
    </citation>
    <scope>NUCLEOTIDE SEQUENCE [LARGE SCALE GENOMIC DNA]</scope>
    <source>
        <strain evidence="4">JCM 18416</strain>
    </source>
</reference>
<evidence type="ECO:0000256" key="1">
    <source>
        <dbReference type="ARBA" id="ARBA00023125"/>
    </source>
</evidence>
<dbReference type="InterPro" id="IPR047057">
    <property type="entry name" value="MerR_fam"/>
</dbReference>
<dbReference type="GO" id="GO:0003677">
    <property type="term" value="F:DNA binding"/>
    <property type="evidence" value="ECO:0007669"/>
    <property type="project" value="UniProtKB-KW"/>
</dbReference>
<dbReference type="CDD" id="cd04784">
    <property type="entry name" value="HTH_CadR-PbrR"/>
    <property type="match status" value="1"/>
</dbReference>
<dbReference type="PRINTS" id="PR00040">
    <property type="entry name" value="HTHMERR"/>
</dbReference>
<evidence type="ECO:0000313" key="3">
    <source>
        <dbReference type="EMBL" id="SDP98823.1"/>
    </source>
</evidence>
<dbReference type="GO" id="GO:0003700">
    <property type="term" value="F:DNA-binding transcription factor activity"/>
    <property type="evidence" value="ECO:0007669"/>
    <property type="project" value="InterPro"/>
</dbReference>
<dbReference type="InterPro" id="IPR011791">
    <property type="entry name" value="CadR-PbrR"/>
</dbReference>
<dbReference type="InterPro" id="IPR009061">
    <property type="entry name" value="DNA-bd_dom_put_sf"/>
</dbReference>
<sequence length="150" mass="17172">MKIGELGKQADCQVETIRYYEREGLLPVPGRSEGNYRVYGKEHLERLVFIRNCRTLDMTLDEIRRLLLLIDRPEESCDSVNGLVDEHIRHVELRINSLLALQKQLVELRHRCAAERSVDACAIIQQLSSSGGVQPLPEAEHTHVGKSHRH</sequence>
<dbReference type="Pfam" id="PF13411">
    <property type="entry name" value="MerR_1"/>
    <property type="match status" value="1"/>
</dbReference>
<dbReference type="GO" id="GO:0045893">
    <property type="term" value="P:positive regulation of DNA-templated transcription"/>
    <property type="evidence" value="ECO:0007669"/>
    <property type="project" value="InterPro"/>
</dbReference>
<dbReference type="NCBIfam" id="TIGR02047">
    <property type="entry name" value="CadR-PbrR"/>
    <property type="match status" value="1"/>
</dbReference>
<dbReference type="Gene3D" id="1.10.1660.10">
    <property type="match status" value="1"/>
</dbReference>
<dbReference type="InterPro" id="IPR000551">
    <property type="entry name" value="MerR-type_HTH_dom"/>
</dbReference>
<dbReference type="EMBL" id="FNJJ01000010">
    <property type="protein sequence ID" value="SDP98823.1"/>
    <property type="molecule type" value="Genomic_DNA"/>
</dbReference>
<accession>A0A1H0X7B1</accession>
<dbReference type="GeneID" id="300932810"/>
<protein>
    <submittedName>
        <fullName evidence="3">Cd(II)/Pb(II)-responsive transcriptional regulator</fullName>
    </submittedName>
</protein>
<dbReference type="SUPFAM" id="SSF46955">
    <property type="entry name" value="Putative DNA-binding domain"/>
    <property type="match status" value="1"/>
</dbReference>
<dbReference type="Proteomes" id="UP000199460">
    <property type="component" value="Unassembled WGS sequence"/>
</dbReference>
<organism evidence="3 4">
    <name type="scientific">Ectopseudomonas guguanensis</name>
    <dbReference type="NCBI Taxonomy" id="1198456"/>
    <lineage>
        <taxon>Bacteria</taxon>
        <taxon>Pseudomonadati</taxon>
        <taxon>Pseudomonadota</taxon>
        <taxon>Gammaproteobacteria</taxon>
        <taxon>Pseudomonadales</taxon>
        <taxon>Pseudomonadaceae</taxon>
        <taxon>Ectopseudomonas</taxon>
    </lineage>
</organism>
<proteinExistence type="predicted"/>
<feature type="domain" description="HTH merR-type" evidence="2">
    <location>
        <begin position="1"/>
        <end position="69"/>
    </location>
</feature>
<dbReference type="OrthoDB" id="9808480at2"/>
<name>A0A1H0X7B1_9GAMM</name>